<dbReference type="AlphaFoldDB" id="K1XHW7"/>
<dbReference type="PRINTS" id="PR00119">
    <property type="entry name" value="CATATPASE"/>
</dbReference>
<dbReference type="Gene3D" id="2.70.150.10">
    <property type="entry name" value="Calcium-transporting ATPase, cytoplasmic transduction domain A"/>
    <property type="match status" value="1"/>
</dbReference>
<comment type="similarity">
    <text evidence="2">Belongs to the cation transport ATPase (P-type) (TC 3.A.3) family. Type IIA subfamily.</text>
</comment>
<feature type="domain" description="P-type ATPase A" evidence="10">
    <location>
        <begin position="103"/>
        <end position="217"/>
    </location>
</feature>
<evidence type="ECO:0000256" key="7">
    <source>
        <dbReference type="ARBA" id="ARBA00022989"/>
    </source>
</evidence>
<keyword evidence="6" id="KW-1278">Translocase</keyword>
<evidence type="ECO:0000256" key="3">
    <source>
        <dbReference type="ARBA" id="ARBA00022692"/>
    </source>
</evidence>
<dbReference type="PANTHER" id="PTHR43294:SF20">
    <property type="entry name" value="P-TYPE ATPASE"/>
    <property type="match status" value="1"/>
</dbReference>
<keyword evidence="8 9" id="KW-0472">Membrane</keyword>
<feature type="transmembrane region" description="Helical" evidence="9">
    <location>
        <begin position="713"/>
        <end position="737"/>
    </location>
</feature>
<organism evidence="13">
    <name type="scientific">uncultured bacterium</name>
    <name type="common">gcode 4</name>
    <dbReference type="NCBI Taxonomy" id="1234023"/>
    <lineage>
        <taxon>Bacteria</taxon>
        <taxon>environmental samples</taxon>
    </lineage>
</organism>
<proteinExistence type="inferred from homology"/>
<evidence type="ECO:0000313" key="13">
    <source>
        <dbReference type="EMBL" id="EKD24851.1"/>
    </source>
</evidence>
<dbReference type="GO" id="GO:0030007">
    <property type="term" value="P:intracellular potassium ion homeostasis"/>
    <property type="evidence" value="ECO:0007669"/>
    <property type="project" value="TreeGrafter"/>
</dbReference>
<dbReference type="InterPro" id="IPR023298">
    <property type="entry name" value="ATPase_P-typ_TM_dom_sf"/>
</dbReference>
<dbReference type="GO" id="GO:0005391">
    <property type="term" value="F:P-type sodium:potassium-exchanging transporter activity"/>
    <property type="evidence" value="ECO:0007669"/>
    <property type="project" value="TreeGrafter"/>
</dbReference>
<evidence type="ECO:0000256" key="5">
    <source>
        <dbReference type="ARBA" id="ARBA00022840"/>
    </source>
</evidence>
<dbReference type="GO" id="GO:0006883">
    <property type="term" value="P:intracellular sodium ion homeostasis"/>
    <property type="evidence" value="ECO:0007669"/>
    <property type="project" value="TreeGrafter"/>
</dbReference>
<dbReference type="InterPro" id="IPR050510">
    <property type="entry name" value="Cation_transp_ATPase_P-type"/>
</dbReference>
<keyword evidence="4" id="KW-0547">Nucleotide-binding</keyword>
<comment type="subcellular location">
    <subcellularLocation>
        <location evidence="1">Membrane</location>
        <topology evidence="1">Multi-pass membrane protein</topology>
    </subcellularLocation>
</comment>
<dbReference type="GO" id="GO:1990573">
    <property type="term" value="P:potassium ion import across plasma membrane"/>
    <property type="evidence" value="ECO:0007669"/>
    <property type="project" value="TreeGrafter"/>
</dbReference>
<dbReference type="InterPro" id="IPR023214">
    <property type="entry name" value="HAD_sf"/>
</dbReference>
<feature type="transmembrane region" description="Helical" evidence="9">
    <location>
        <begin position="47"/>
        <end position="66"/>
    </location>
</feature>
<evidence type="ECO:0000259" key="10">
    <source>
        <dbReference type="Pfam" id="PF00122"/>
    </source>
</evidence>
<evidence type="ECO:0000259" key="11">
    <source>
        <dbReference type="Pfam" id="PF00689"/>
    </source>
</evidence>
<evidence type="ECO:0000259" key="12">
    <source>
        <dbReference type="Pfam" id="PF00690"/>
    </source>
</evidence>
<feature type="domain" description="Cation-transporting P-type ATPase N-terminal" evidence="12">
    <location>
        <begin position="15"/>
        <end position="62"/>
    </location>
</feature>
<dbReference type="Gene3D" id="3.40.50.1000">
    <property type="entry name" value="HAD superfamily/HAD-like"/>
    <property type="match status" value="1"/>
</dbReference>
<dbReference type="InterPro" id="IPR018303">
    <property type="entry name" value="ATPase_P-typ_P_site"/>
</dbReference>
<dbReference type="InterPro" id="IPR006068">
    <property type="entry name" value="ATPase_P-typ_cation-transptr_C"/>
</dbReference>
<evidence type="ECO:0000256" key="2">
    <source>
        <dbReference type="ARBA" id="ARBA00005675"/>
    </source>
</evidence>
<dbReference type="SUPFAM" id="SSF81665">
    <property type="entry name" value="Calcium ATPase, transmembrane domain M"/>
    <property type="match status" value="1"/>
</dbReference>
<dbReference type="SFLD" id="SFLDG00002">
    <property type="entry name" value="C1.7:_P-type_atpase_like"/>
    <property type="match status" value="1"/>
</dbReference>
<reference evidence="13" key="1">
    <citation type="journal article" date="2012" name="Science">
        <title>Fermentation, hydrogen, and sulfur metabolism in multiple uncultivated bacterial phyla.</title>
        <authorList>
            <person name="Wrighton K.C."/>
            <person name="Thomas B.C."/>
            <person name="Sharon I."/>
            <person name="Miller C.S."/>
            <person name="Castelle C.J."/>
            <person name="VerBerkmoes N.C."/>
            <person name="Wilkins M.J."/>
            <person name="Hettich R.L."/>
            <person name="Lipton M.S."/>
            <person name="Williams K.H."/>
            <person name="Long P.E."/>
            <person name="Banfield J.F."/>
        </authorList>
    </citation>
    <scope>NUCLEOTIDE SEQUENCE [LARGE SCALE GENOMIC DNA]</scope>
</reference>
<dbReference type="Pfam" id="PF00702">
    <property type="entry name" value="Hydrolase"/>
    <property type="match status" value="1"/>
</dbReference>
<feature type="transmembrane region" description="Helical" evidence="9">
    <location>
        <begin position="269"/>
        <end position="293"/>
    </location>
</feature>
<dbReference type="SUPFAM" id="SSF81660">
    <property type="entry name" value="Metal cation-transporting ATPase, ATP-binding domain N"/>
    <property type="match status" value="1"/>
</dbReference>
<dbReference type="SFLD" id="SFLDS00003">
    <property type="entry name" value="Haloacid_Dehalogenase"/>
    <property type="match status" value="1"/>
</dbReference>
<dbReference type="PROSITE" id="PS00154">
    <property type="entry name" value="ATPASE_E1_E2"/>
    <property type="match status" value="1"/>
</dbReference>
<feature type="transmembrane region" description="Helical" evidence="9">
    <location>
        <begin position="645"/>
        <end position="665"/>
    </location>
</feature>
<dbReference type="Pfam" id="PF00122">
    <property type="entry name" value="E1-E2_ATPase"/>
    <property type="match status" value="1"/>
</dbReference>
<dbReference type="Pfam" id="PF00690">
    <property type="entry name" value="Cation_ATPase_N"/>
    <property type="match status" value="1"/>
</dbReference>
<keyword evidence="3 9" id="KW-0812">Transmembrane</keyword>
<sequence length="852" mass="96604">MSLMTEAEVKKLQWLSTKEVNERIARDGYNELPSAKKKNIFGVIREVVQEPMLLLLIACGTLYLFLGDIQEAIILLSSIVLIIGIAIYQENKTEKALEALKDLSSPRALVIRNGEQIRIAGREVVKDDIIVMHEWDKVPADCVVLRSRNCSVDESLLTGESVPVRKSASEKIDYDHMRPGGDDLPFLFSGTMIVQWQCVVKVLSIGIGTEMGHIGKSLINIKSEKTLLQKEVKKIVAMAFIIAVTLCIIIFFAYSLINHDRIKGLLSWLTLAMAILPEEFPVVLTVFLAIWAWRMSRKNVLTRKMAAVETLGAATVLCTDKTGTITRNRMTVRKLYTDGKIFDIKDTEIIPEEFHKLIEYGILASKKDPFDPMEKALEKLGHKIDSEHIHDFTLIQEYPLTKDLLALSHVWKQPQNWHLTIASKWAPEAIMDLCHMDSKQQKAILEQVEHMAKEWLRILGVATAKFDGNTLPASQHDLNFTFIGLIGWIDPVRESVPQAIQECHRAGIRVIMITGDYPTTAQYIAKEIGLTHPENVLLWEELTRLSEKELLQKIKNTNILARIAPEEKLIIINLLKKHGHFVAMTGDGVNDAPALKSAHIGIAMGQRGTDVAREASAIVLLDDDFSSIVRGVRMGRKIFDNLKKAMIYIVSVHIPIAGMAILPILFWRPIILYPVHIVFMELLIDPACSIIFEWEKEESNIMSRLPRDPKEPLFGRRTLFLSVLQWFFALFMVLLIFKVFIRIWQSATVAKTAAFVTLIVGNISLILVNRSWTHSIVHMLKVRNKALLPVALWAIIFLVMMVYVPAVQNIFHFTSMGIWYFLLAIAGGLLSVFRFEWVKFFSNRKGIELLKN</sequence>
<dbReference type="Gene3D" id="1.20.1110.10">
    <property type="entry name" value="Calcium-transporting ATPase, transmembrane domain"/>
    <property type="match status" value="2"/>
</dbReference>
<evidence type="ECO:0000256" key="8">
    <source>
        <dbReference type="ARBA" id="ARBA00023136"/>
    </source>
</evidence>
<dbReference type="SFLD" id="SFLDF00027">
    <property type="entry name" value="p-type_atpase"/>
    <property type="match status" value="1"/>
</dbReference>
<feature type="transmembrane region" description="Helical" evidence="9">
    <location>
        <begin position="786"/>
        <end position="806"/>
    </location>
</feature>
<dbReference type="InterPro" id="IPR044492">
    <property type="entry name" value="P_typ_ATPase_HD_dom"/>
</dbReference>
<dbReference type="Pfam" id="PF00689">
    <property type="entry name" value="Cation_ATPase_C"/>
    <property type="match status" value="1"/>
</dbReference>
<dbReference type="SUPFAM" id="SSF81653">
    <property type="entry name" value="Calcium ATPase, transduction domain A"/>
    <property type="match status" value="1"/>
</dbReference>
<dbReference type="SUPFAM" id="SSF56784">
    <property type="entry name" value="HAD-like"/>
    <property type="match status" value="1"/>
</dbReference>
<evidence type="ECO:0000256" key="9">
    <source>
        <dbReference type="SAM" id="Phobius"/>
    </source>
</evidence>
<dbReference type="InterPro" id="IPR001757">
    <property type="entry name" value="P_typ_ATPase"/>
</dbReference>
<dbReference type="InterPro" id="IPR008250">
    <property type="entry name" value="ATPase_P-typ_transduc_dom_A_sf"/>
</dbReference>
<dbReference type="InterPro" id="IPR004014">
    <property type="entry name" value="ATPase_P-typ_cation-transptr_N"/>
</dbReference>
<evidence type="ECO:0000256" key="4">
    <source>
        <dbReference type="ARBA" id="ARBA00022741"/>
    </source>
</evidence>
<keyword evidence="5" id="KW-0067">ATP-binding</keyword>
<dbReference type="GO" id="GO:0005524">
    <property type="term" value="F:ATP binding"/>
    <property type="evidence" value="ECO:0007669"/>
    <property type="project" value="UniProtKB-KW"/>
</dbReference>
<feature type="domain" description="Cation-transporting P-type ATPase C-terminal" evidence="11">
    <location>
        <begin position="669"/>
        <end position="841"/>
    </location>
</feature>
<comment type="caution">
    <text evidence="13">The sequence shown here is derived from an EMBL/GenBank/DDBJ whole genome shotgun (WGS) entry which is preliminary data.</text>
</comment>
<dbReference type="NCBIfam" id="TIGR01494">
    <property type="entry name" value="ATPase_P-type"/>
    <property type="match status" value="2"/>
</dbReference>
<feature type="transmembrane region" description="Helical" evidence="9">
    <location>
        <begin position="818"/>
        <end position="835"/>
    </location>
</feature>
<gene>
    <name evidence="13" type="ORF">ACD_80C00146G0006</name>
</gene>
<dbReference type="GO" id="GO:0036376">
    <property type="term" value="P:sodium ion export across plasma membrane"/>
    <property type="evidence" value="ECO:0007669"/>
    <property type="project" value="TreeGrafter"/>
</dbReference>
<evidence type="ECO:0000256" key="1">
    <source>
        <dbReference type="ARBA" id="ARBA00004141"/>
    </source>
</evidence>
<dbReference type="GO" id="GO:1902600">
    <property type="term" value="P:proton transmembrane transport"/>
    <property type="evidence" value="ECO:0007669"/>
    <property type="project" value="TreeGrafter"/>
</dbReference>
<keyword evidence="7 9" id="KW-1133">Transmembrane helix</keyword>
<name>K1XHW7_9BACT</name>
<dbReference type="Gene3D" id="3.40.1110.10">
    <property type="entry name" value="Calcium-transporting ATPase, cytoplasmic domain N"/>
    <property type="match status" value="1"/>
</dbReference>
<feature type="transmembrane region" description="Helical" evidence="9">
    <location>
        <begin position="72"/>
        <end position="88"/>
    </location>
</feature>
<dbReference type="InterPro" id="IPR023299">
    <property type="entry name" value="ATPase_P-typ_cyto_dom_N"/>
</dbReference>
<evidence type="ECO:0000256" key="6">
    <source>
        <dbReference type="ARBA" id="ARBA00022967"/>
    </source>
</evidence>
<feature type="transmembrane region" description="Helical" evidence="9">
    <location>
        <begin position="743"/>
        <end position="765"/>
    </location>
</feature>
<dbReference type="GO" id="GO:0005886">
    <property type="term" value="C:plasma membrane"/>
    <property type="evidence" value="ECO:0007669"/>
    <property type="project" value="TreeGrafter"/>
</dbReference>
<dbReference type="InterPro" id="IPR036412">
    <property type="entry name" value="HAD-like_sf"/>
</dbReference>
<dbReference type="PANTHER" id="PTHR43294">
    <property type="entry name" value="SODIUM/POTASSIUM-TRANSPORTING ATPASE SUBUNIT ALPHA"/>
    <property type="match status" value="1"/>
</dbReference>
<feature type="transmembrane region" description="Helical" evidence="9">
    <location>
        <begin position="671"/>
        <end position="692"/>
    </location>
</feature>
<accession>K1XHW7</accession>
<protein>
    <recommendedName>
        <fullName evidence="14">Cation-transporting P-type ATPase N-terminal domain-containing protein</fullName>
    </recommendedName>
</protein>
<dbReference type="EMBL" id="AMFJ01036153">
    <property type="protein sequence ID" value="EKD24851.1"/>
    <property type="molecule type" value="Genomic_DNA"/>
</dbReference>
<dbReference type="PRINTS" id="PR00120">
    <property type="entry name" value="HATPASE"/>
</dbReference>
<dbReference type="GO" id="GO:0016887">
    <property type="term" value="F:ATP hydrolysis activity"/>
    <property type="evidence" value="ECO:0007669"/>
    <property type="project" value="InterPro"/>
</dbReference>
<evidence type="ECO:0008006" key="14">
    <source>
        <dbReference type="Google" id="ProtNLM"/>
    </source>
</evidence>
<dbReference type="InterPro" id="IPR059000">
    <property type="entry name" value="ATPase_P-type_domA"/>
</dbReference>
<feature type="transmembrane region" description="Helical" evidence="9">
    <location>
        <begin position="235"/>
        <end position="257"/>
    </location>
</feature>